<keyword evidence="1" id="KW-0472">Membrane</keyword>
<protein>
    <submittedName>
        <fullName evidence="2">Uncharacterized protein</fullName>
    </submittedName>
</protein>
<name>A0A382ITK0_9ZZZZ</name>
<accession>A0A382ITK0</accession>
<gene>
    <name evidence="2" type="ORF">METZ01_LOCUS255453</name>
</gene>
<evidence type="ECO:0000313" key="2">
    <source>
        <dbReference type="EMBL" id="SVC02599.1"/>
    </source>
</evidence>
<dbReference type="EMBL" id="UINC01069320">
    <property type="protein sequence ID" value="SVC02599.1"/>
    <property type="molecule type" value="Genomic_DNA"/>
</dbReference>
<dbReference type="AlphaFoldDB" id="A0A382ITK0"/>
<evidence type="ECO:0000256" key="1">
    <source>
        <dbReference type="SAM" id="Phobius"/>
    </source>
</evidence>
<reference evidence="2" key="1">
    <citation type="submission" date="2018-05" db="EMBL/GenBank/DDBJ databases">
        <authorList>
            <person name="Lanie J.A."/>
            <person name="Ng W.-L."/>
            <person name="Kazmierczak K.M."/>
            <person name="Andrzejewski T.M."/>
            <person name="Davidsen T.M."/>
            <person name="Wayne K.J."/>
            <person name="Tettelin H."/>
            <person name="Glass J.I."/>
            <person name="Rusch D."/>
            <person name="Podicherti R."/>
            <person name="Tsui H.-C.T."/>
            <person name="Winkler M.E."/>
        </authorList>
    </citation>
    <scope>NUCLEOTIDE SEQUENCE</scope>
</reference>
<sequence length="45" mass="5008">MSGLINLIWPINLAKILFLVVLFSTMLAVNRIQMGNTWFDSVAVG</sequence>
<organism evidence="2">
    <name type="scientific">marine metagenome</name>
    <dbReference type="NCBI Taxonomy" id="408172"/>
    <lineage>
        <taxon>unclassified sequences</taxon>
        <taxon>metagenomes</taxon>
        <taxon>ecological metagenomes</taxon>
    </lineage>
</organism>
<keyword evidence="1" id="KW-1133">Transmembrane helix</keyword>
<keyword evidence="1" id="KW-0812">Transmembrane</keyword>
<proteinExistence type="predicted"/>
<feature type="transmembrane region" description="Helical" evidence="1">
    <location>
        <begin position="6"/>
        <end position="29"/>
    </location>
</feature>